<gene>
    <name evidence="8" type="ORF">GSOID_T00004991001</name>
</gene>
<evidence type="ECO:0000313" key="9">
    <source>
        <dbReference type="Proteomes" id="UP000001307"/>
    </source>
</evidence>
<dbReference type="SMART" id="SM00184">
    <property type="entry name" value="RING"/>
    <property type="match status" value="1"/>
</dbReference>
<name>E4XA72_OIKDI</name>
<dbReference type="OrthoDB" id="6336662at2759"/>
<sequence>MALTDIPSAVLNEQITSTTPRSSVESNSSSTSEVSEAGVSEQLRRFQSVFKVQMGHLSTAVDFGKRQTEKEILLLRSKLEDAQLNERRTQTLLSAALRRESALEKELTKLEDQIDQQNSLLDVSRDATDENLNLRLQLDELKLEHTRLAAFEKLGICSICVESFDDSEKKMSALSVCGHMLCSTCASKGNTCPHCRIEFSASDVLHLFPS</sequence>
<dbReference type="AlphaFoldDB" id="E4XA72"/>
<evidence type="ECO:0000256" key="1">
    <source>
        <dbReference type="ARBA" id="ARBA00022723"/>
    </source>
</evidence>
<evidence type="ECO:0000256" key="6">
    <source>
        <dbReference type="SAM" id="MobiDB-lite"/>
    </source>
</evidence>
<keyword evidence="2 4" id="KW-0863">Zinc-finger</keyword>
<dbReference type="PROSITE" id="PS00518">
    <property type="entry name" value="ZF_RING_1"/>
    <property type="match status" value="1"/>
</dbReference>
<evidence type="ECO:0000256" key="3">
    <source>
        <dbReference type="ARBA" id="ARBA00022833"/>
    </source>
</evidence>
<feature type="region of interest" description="Disordered" evidence="6">
    <location>
        <begin position="1"/>
        <end position="37"/>
    </location>
</feature>
<evidence type="ECO:0000313" key="8">
    <source>
        <dbReference type="EMBL" id="CBY08422.1"/>
    </source>
</evidence>
<feature type="coiled-coil region" evidence="5">
    <location>
        <begin position="65"/>
        <end position="144"/>
    </location>
</feature>
<dbReference type="InterPro" id="IPR017907">
    <property type="entry name" value="Znf_RING_CS"/>
</dbReference>
<dbReference type="EMBL" id="FN653031">
    <property type="protein sequence ID" value="CBY08422.1"/>
    <property type="molecule type" value="Genomic_DNA"/>
</dbReference>
<evidence type="ECO:0000256" key="5">
    <source>
        <dbReference type="SAM" id="Coils"/>
    </source>
</evidence>
<feature type="compositionally biased region" description="Low complexity" evidence="6">
    <location>
        <begin position="17"/>
        <end position="37"/>
    </location>
</feature>
<proteinExistence type="predicted"/>
<dbReference type="SUPFAM" id="SSF57850">
    <property type="entry name" value="RING/U-box"/>
    <property type="match status" value="1"/>
</dbReference>
<dbReference type="Gene3D" id="3.30.40.10">
    <property type="entry name" value="Zinc/RING finger domain, C3HC4 (zinc finger)"/>
    <property type="match status" value="1"/>
</dbReference>
<dbReference type="InParanoid" id="E4XA72"/>
<keyword evidence="1" id="KW-0479">Metal-binding</keyword>
<evidence type="ECO:0000256" key="4">
    <source>
        <dbReference type="PROSITE-ProRule" id="PRU00175"/>
    </source>
</evidence>
<feature type="domain" description="RING-type" evidence="7">
    <location>
        <begin position="157"/>
        <end position="196"/>
    </location>
</feature>
<keyword evidence="5" id="KW-0175">Coiled coil</keyword>
<dbReference type="Proteomes" id="UP000001307">
    <property type="component" value="Unassembled WGS sequence"/>
</dbReference>
<keyword evidence="3" id="KW-0862">Zinc</keyword>
<dbReference type="PROSITE" id="PS50089">
    <property type="entry name" value="ZF_RING_2"/>
    <property type="match status" value="1"/>
</dbReference>
<organism evidence="8">
    <name type="scientific">Oikopleura dioica</name>
    <name type="common">Tunicate</name>
    <dbReference type="NCBI Taxonomy" id="34765"/>
    <lineage>
        <taxon>Eukaryota</taxon>
        <taxon>Metazoa</taxon>
        <taxon>Chordata</taxon>
        <taxon>Tunicata</taxon>
        <taxon>Appendicularia</taxon>
        <taxon>Copelata</taxon>
        <taxon>Oikopleuridae</taxon>
        <taxon>Oikopleura</taxon>
    </lineage>
</organism>
<dbReference type="GO" id="GO:0008270">
    <property type="term" value="F:zinc ion binding"/>
    <property type="evidence" value="ECO:0007669"/>
    <property type="project" value="UniProtKB-KW"/>
</dbReference>
<keyword evidence="9" id="KW-1185">Reference proteome</keyword>
<dbReference type="InterPro" id="IPR013083">
    <property type="entry name" value="Znf_RING/FYVE/PHD"/>
</dbReference>
<evidence type="ECO:0000259" key="7">
    <source>
        <dbReference type="PROSITE" id="PS50089"/>
    </source>
</evidence>
<protein>
    <recommendedName>
        <fullName evidence="7">RING-type domain-containing protein</fullName>
    </recommendedName>
</protein>
<evidence type="ECO:0000256" key="2">
    <source>
        <dbReference type="ARBA" id="ARBA00022771"/>
    </source>
</evidence>
<accession>E4XA72</accession>
<reference evidence="8" key="1">
    <citation type="journal article" date="2010" name="Science">
        <title>Plasticity of animal genome architecture unmasked by rapid evolution of a pelagic tunicate.</title>
        <authorList>
            <person name="Denoeud F."/>
            <person name="Henriet S."/>
            <person name="Mungpakdee S."/>
            <person name="Aury J.M."/>
            <person name="Da Silva C."/>
            <person name="Brinkmann H."/>
            <person name="Mikhaleva J."/>
            <person name="Olsen L.C."/>
            <person name="Jubin C."/>
            <person name="Canestro C."/>
            <person name="Bouquet J.M."/>
            <person name="Danks G."/>
            <person name="Poulain J."/>
            <person name="Campsteijn C."/>
            <person name="Adamski M."/>
            <person name="Cross I."/>
            <person name="Yadetie F."/>
            <person name="Muffato M."/>
            <person name="Louis A."/>
            <person name="Butcher S."/>
            <person name="Tsagkogeorga G."/>
            <person name="Konrad A."/>
            <person name="Singh S."/>
            <person name="Jensen M.F."/>
            <person name="Cong E.H."/>
            <person name="Eikeseth-Otteraa H."/>
            <person name="Noel B."/>
            <person name="Anthouard V."/>
            <person name="Porcel B.M."/>
            <person name="Kachouri-Lafond R."/>
            <person name="Nishino A."/>
            <person name="Ugolini M."/>
            <person name="Chourrout P."/>
            <person name="Nishida H."/>
            <person name="Aasland R."/>
            <person name="Huzurbazar S."/>
            <person name="Westhof E."/>
            <person name="Delsuc F."/>
            <person name="Lehrach H."/>
            <person name="Reinhardt R."/>
            <person name="Weissenbach J."/>
            <person name="Roy S.W."/>
            <person name="Artiguenave F."/>
            <person name="Postlethwait J.H."/>
            <person name="Manak J.R."/>
            <person name="Thompson E.M."/>
            <person name="Jaillon O."/>
            <person name="Du Pasquier L."/>
            <person name="Boudinot P."/>
            <person name="Liberles D.A."/>
            <person name="Volff J.N."/>
            <person name="Philippe H."/>
            <person name="Lenhard B."/>
            <person name="Roest Crollius H."/>
            <person name="Wincker P."/>
            <person name="Chourrout D."/>
        </authorList>
    </citation>
    <scope>NUCLEOTIDE SEQUENCE [LARGE SCALE GENOMIC DNA]</scope>
</reference>
<dbReference type="InterPro" id="IPR001841">
    <property type="entry name" value="Znf_RING"/>
</dbReference>